<gene>
    <name evidence="1" type="ORF">DDB_G0278029</name>
</gene>
<dbReference type="RefSeq" id="XP_642078.1">
    <property type="nucleotide sequence ID" value="XM_636986.1"/>
</dbReference>
<dbReference type="PaxDb" id="44689-DDB0204375"/>
<sequence length="481" mass="56783">MALLPIYIQKEIIQIYCLHYFNVKKILNHKEKRRYNKILVNLSLVCWSYHQTLSNYLYCIQDFNFEPWGESFFPPPPLTTKTVYISTSKYSIYKFENITTLKLHHREYRYKQENAEAMISHVNLLISKFTNLQNVSIDIEHNNVSNALNSLEFVNKLKLPPSTTIEIRKISCQYMKKITNPNLKFINNVLINQSKPFLRKINHLENYYNDNNKKLIIRGIKAQKYPNVTDEYYLDLEMDINSNGISNTCTYVSPSHERFSFTWSLFLNNFSNHKIFSNLTSIRAKHLDIPNLLRLLENFPLLNEISISVCYSDIKNNLKLSEPTSPPPTDDLPSTKCLCSIYNSRECDEIEFNSIWKSLIESLRNHKNLKSLSVKNECLSDNIRSYLDDIKYNLELPIFLNQLLNKLPESVKYLEIHNPEDWLILKGIVDSNPYISHYTIIQHEWLTTNQFQELCINNSNILSMKVFQKHDKENQIFSYQK</sequence>
<dbReference type="EMBL" id="AAFI02000023">
    <property type="protein sequence ID" value="EAL68187.1"/>
    <property type="molecule type" value="Genomic_DNA"/>
</dbReference>
<evidence type="ECO:0000313" key="1">
    <source>
        <dbReference type="EMBL" id="EAL68187.1"/>
    </source>
</evidence>
<proteinExistence type="predicted"/>
<dbReference type="InParanoid" id="Q54YX4"/>
<evidence type="ECO:0000313" key="2">
    <source>
        <dbReference type="Proteomes" id="UP000002195"/>
    </source>
</evidence>
<keyword evidence="2" id="KW-1185">Reference proteome</keyword>
<protein>
    <submittedName>
        <fullName evidence="1">Uncharacterized protein</fullName>
    </submittedName>
</protein>
<name>Q54YX4_DICDI</name>
<reference evidence="1 2" key="1">
    <citation type="journal article" date="2005" name="Nature">
        <title>The genome of the social amoeba Dictyostelium discoideum.</title>
        <authorList>
            <consortium name="The Dictyostelium discoideum Sequencing Consortium"/>
            <person name="Eichinger L."/>
            <person name="Pachebat J.A."/>
            <person name="Glockner G."/>
            <person name="Rajandream M.A."/>
            <person name="Sucgang R."/>
            <person name="Berriman M."/>
            <person name="Song J."/>
            <person name="Olsen R."/>
            <person name="Szafranski K."/>
            <person name="Xu Q."/>
            <person name="Tunggal B."/>
            <person name="Kummerfeld S."/>
            <person name="Madera M."/>
            <person name="Konfortov B.A."/>
            <person name="Rivero F."/>
            <person name="Bankier A.T."/>
            <person name="Lehmann R."/>
            <person name="Hamlin N."/>
            <person name="Davies R."/>
            <person name="Gaudet P."/>
            <person name="Fey P."/>
            <person name="Pilcher K."/>
            <person name="Chen G."/>
            <person name="Saunders D."/>
            <person name="Sodergren E."/>
            <person name="Davis P."/>
            <person name="Kerhornou A."/>
            <person name="Nie X."/>
            <person name="Hall N."/>
            <person name="Anjard C."/>
            <person name="Hemphill L."/>
            <person name="Bason N."/>
            <person name="Farbrother P."/>
            <person name="Desany B."/>
            <person name="Just E."/>
            <person name="Morio T."/>
            <person name="Rost R."/>
            <person name="Churcher C."/>
            <person name="Cooper J."/>
            <person name="Haydock S."/>
            <person name="van Driessche N."/>
            <person name="Cronin A."/>
            <person name="Goodhead I."/>
            <person name="Muzny D."/>
            <person name="Mourier T."/>
            <person name="Pain A."/>
            <person name="Lu M."/>
            <person name="Harper D."/>
            <person name="Lindsay R."/>
            <person name="Hauser H."/>
            <person name="James K."/>
            <person name="Quiles M."/>
            <person name="Madan Babu M."/>
            <person name="Saito T."/>
            <person name="Buchrieser C."/>
            <person name="Wardroper A."/>
            <person name="Felder M."/>
            <person name="Thangavelu M."/>
            <person name="Johnson D."/>
            <person name="Knights A."/>
            <person name="Loulseged H."/>
            <person name="Mungall K."/>
            <person name="Oliver K."/>
            <person name="Price C."/>
            <person name="Quail M.A."/>
            <person name="Urushihara H."/>
            <person name="Hernandez J."/>
            <person name="Rabbinowitsch E."/>
            <person name="Steffen D."/>
            <person name="Sanders M."/>
            <person name="Ma J."/>
            <person name="Kohara Y."/>
            <person name="Sharp S."/>
            <person name="Simmonds M."/>
            <person name="Spiegler S."/>
            <person name="Tivey A."/>
            <person name="Sugano S."/>
            <person name="White B."/>
            <person name="Walker D."/>
            <person name="Woodward J."/>
            <person name="Winckler T."/>
            <person name="Tanaka Y."/>
            <person name="Shaulsky G."/>
            <person name="Schleicher M."/>
            <person name="Weinstock G."/>
            <person name="Rosenthal A."/>
            <person name="Cox E.C."/>
            <person name="Chisholm R.L."/>
            <person name="Gibbs R."/>
            <person name="Loomis W.F."/>
            <person name="Platzer M."/>
            <person name="Kay R.R."/>
            <person name="Williams J."/>
            <person name="Dear P.H."/>
            <person name="Noegel A.A."/>
            <person name="Barrell B."/>
            <person name="Kuspa A."/>
        </authorList>
    </citation>
    <scope>NUCLEOTIDE SEQUENCE [LARGE SCALE GENOMIC DNA]</scope>
    <source>
        <strain evidence="1 2">AX4</strain>
    </source>
</reference>
<dbReference type="FunCoup" id="Q54YX4">
    <property type="interactions" value="1"/>
</dbReference>
<dbReference type="HOGENOM" id="CLU_567949_0_0_1"/>
<dbReference type="PhylomeDB" id="Q54YX4"/>
<dbReference type="AlphaFoldDB" id="Q54YX4"/>
<comment type="caution">
    <text evidence="1">The sequence shown here is derived from an EMBL/GenBank/DDBJ whole genome shotgun (WGS) entry which is preliminary data.</text>
</comment>
<dbReference type="GeneID" id="8621291"/>
<accession>Q54YX4</accession>
<dbReference type="VEuPathDB" id="AmoebaDB:DDB_G0278029"/>
<dbReference type="PANTHER" id="PTHR32556">
    <property type="entry name" value="F-BOX DOMAIN-CONTAINING PROTEIN-RELATED-RELATED"/>
    <property type="match status" value="1"/>
</dbReference>
<dbReference type="dictyBase" id="DDB_G0278029"/>
<organism evidence="1 2">
    <name type="scientific">Dictyostelium discoideum</name>
    <name type="common">Social amoeba</name>
    <dbReference type="NCBI Taxonomy" id="44689"/>
    <lineage>
        <taxon>Eukaryota</taxon>
        <taxon>Amoebozoa</taxon>
        <taxon>Evosea</taxon>
        <taxon>Eumycetozoa</taxon>
        <taxon>Dictyostelia</taxon>
        <taxon>Dictyosteliales</taxon>
        <taxon>Dictyosteliaceae</taxon>
        <taxon>Dictyostelium</taxon>
    </lineage>
</organism>
<dbReference type="PANTHER" id="PTHR32556:SF7">
    <property type="entry name" value="F-BOX DOMAIN-CONTAINING PROTEIN-RELATED"/>
    <property type="match status" value="1"/>
</dbReference>
<dbReference type="Proteomes" id="UP000002195">
    <property type="component" value="Unassembled WGS sequence"/>
</dbReference>
<dbReference type="KEGG" id="ddi:DDB_G0278029"/>